<dbReference type="EMBL" id="HBHX01070150">
    <property type="protein sequence ID" value="CAE0151035.1"/>
    <property type="molecule type" value="Transcribed_RNA"/>
</dbReference>
<dbReference type="Pfam" id="PF13424">
    <property type="entry name" value="TPR_12"/>
    <property type="match status" value="1"/>
</dbReference>
<dbReference type="AlphaFoldDB" id="A0A7S3C382"/>
<organism evidence="2">
    <name type="scientific">Haptolina ericina</name>
    <dbReference type="NCBI Taxonomy" id="156174"/>
    <lineage>
        <taxon>Eukaryota</taxon>
        <taxon>Haptista</taxon>
        <taxon>Haptophyta</taxon>
        <taxon>Prymnesiophyceae</taxon>
        <taxon>Prymnesiales</taxon>
        <taxon>Prymnesiaceae</taxon>
        <taxon>Haptolina</taxon>
    </lineage>
</organism>
<evidence type="ECO:0008006" key="3">
    <source>
        <dbReference type="Google" id="ProtNLM"/>
    </source>
</evidence>
<dbReference type="PANTHER" id="PTHR46082">
    <property type="entry name" value="ATP/GTP-BINDING PROTEIN-RELATED"/>
    <property type="match status" value="1"/>
</dbReference>
<keyword evidence="1" id="KW-0175">Coiled coil</keyword>
<protein>
    <recommendedName>
        <fullName evidence="3">Kinesin light chain</fullName>
    </recommendedName>
</protein>
<sequence length="402" mass="43194">MALLQQARKQVDEAEALFRELITDYTALGKGKGLIILGPMTNLATILRSRADSQQEGAEVTLDEAEELLWTSLDIRHSIRGHRHPETLIAANQLGQLLHKRRQFGQARQLLQFTLEARREVLGESHPQTLNARGALAMLLLDVGELDMAQATLGKAVQMITQALGGSHRAAVLLAEKAAKLDAALAAREAERGGQIRVGGAGSGHEAAGGVGYAIRGELSPQSQPKMLQRESSAWRNENSDDSMAVSMLLFQRRLVQCPNAKRLLDAVGHRWSTKRWSTKPRLVGVGLEEVVRDAATAGDVVAPSTATVRHVLAPELRRWCVEIRRRPSLDMLALIEAKEAALAALASAKAEIAAAKAEAAAAKAEAATAKLEATKAKVGAAKAIAEAVAQREVMGKKYAIL</sequence>
<dbReference type="PANTHER" id="PTHR46082:SF6">
    <property type="entry name" value="AAA+ ATPASE DOMAIN-CONTAINING PROTEIN-RELATED"/>
    <property type="match status" value="1"/>
</dbReference>
<dbReference type="InterPro" id="IPR011990">
    <property type="entry name" value="TPR-like_helical_dom_sf"/>
</dbReference>
<dbReference type="InterPro" id="IPR053137">
    <property type="entry name" value="NLR-like"/>
</dbReference>
<gene>
    <name evidence="2" type="ORF">HERI1096_LOCUS38733</name>
</gene>
<dbReference type="Gene3D" id="1.25.40.10">
    <property type="entry name" value="Tetratricopeptide repeat domain"/>
    <property type="match status" value="1"/>
</dbReference>
<proteinExistence type="predicted"/>
<reference evidence="2" key="1">
    <citation type="submission" date="2021-01" db="EMBL/GenBank/DDBJ databases">
        <authorList>
            <person name="Corre E."/>
            <person name="Pelletier E."/>
            <person name="Niang G."/>
            <person name="Scheremetjew M."/>
            <person name="Finn R."/>
            <person name="Kale V."/>
            <person name="Holt S."/>
            <person name="Cochrane G."/>
            <person name="Meng A."/>
            <person name="Brown T."/>
            <person name="Cohen L."/>
        </authorList>
    </citation>
    <scope>NUCLEOTIDE SEQUENCE</scope>
    <source>
        <strain evidence="2">CCMP281</strain>
    </source>
</reference>
<accession>A0A7S3C382</accession>
<name>A0A7S3C382_9EUKA</name>
<evidence type="ECO:0000256" key="1">
    <source>
        <dbReference type="SAM" id="Coils"/>
    </source>
</evidence>
<evidence type="ECO:0000313" key="2">
    <source>
        <dbReference type="EMBL" id="CAE0151035.1"/>
    </source>
</evidence>
<dbReference type="SUPFAM" id="SSF48452">
    <property type="entry name" value="TPR-like"/>
    <property type="match status" value="1"/>
</dbReference>
<feature type="coiled-coil region" evidence="1">
    <location>
        <begin position="339"/>
        <end position="378"/>
    </location>
</feature>